<name>A0A4C1T5V1_EUMVA</name>
<keyword evidence="3" id="KW-1185">Reference proteome</keyword>
<evidence type="ECO:0000313" key="3">
    <source>
        <dbReference type="Proteomes" id="UP000299102"/>
    </source>
</evidence>
<dbReference type="AlphaFoldDB" id="A0A4C1T5V1"/>
<proteinExistence type="predicted"/>
<organism evidence="2 3">
    <name type="scientific">Eumeta variegata</name>
    <name type="common">Bagworm moth</name>
    <name type="synonym">Eumeta japonica</name>
    <dbReference type="NCBI Taxonomy" id="151549"/>
    <lineage>
        <taxon>Eukaryota</taxon>
        <taxon>Metazoa</taxon>
        <taxon>Ecdysozoa</taxon>
        <taxon>Arthropoda</taxon>
        <taxon>Hexapoda</taxon>
        <taxon>Insecta</taxon>
        <taxon>Pterygota</taxon>
        <taxon>Neoptera</taxon>
        <taxon>Endopterygota</taxon>
        <taxon>Lepidoptera</taxon>
        <taxon>Glossata</taxon>
        <taxon>Ditrysia</taxon>
        <taxon>Tineoidea</taxon>
        <taxon>Psychidae</taxon>
        <taxon>Oiketicinae</taxon>
        <taxon>Eumeta</taxon>
    </lineage>
</organism>
<gene>
    <name evidence="2" type="ORF">EVAR_101903_1</name>
</gene>
<accession>A0A4C1T5V1</accession>
<evidence type="ECO:0000256" key="1">
    <source>
        <dbReference type="SAM" id="MobiDB-lite"/>
    </source>
</evidence>
<dbReference type="Proteomes" id="UP000299102">
    <property type="component" value="Unassembled WGS sequence"/>
</dbReference>
<dbReference type="EMBL" id="BGZK01004407">
    <property type="protein sequence ID" value="GBP08807.1"/>
    <property type="molecule type" value="Genomic_DNA"/>
</dbReference>
<reference evidence="2 3" key="1">
    <citation type="journal article" date="2019" name="Commun. Biol.">
        <title>The bagworm genome reveals a unique fibroin gene that provides high tensile strength.</title>
        <authorList>
            <person name="Kono N."/>
            <person name="Nakamura H."/>
            <person name="Ohtoshi R."/>
            <person name="Tomita M."/>
            <person name="Numata K."/>
            <person name="Arakawa K."/>
        </authorList>
    </citation>
    <scope>NUCLEOTIDE SEQUENCE [LARGE SCALE GENOMIC DNA]</scope>
</reference>
<sequence>MTRTRSVSRSARQRDRALQNMKEFIRYQRKQRRKVTTSAVAFRAVNKSSDVPPPPLHYSTPPSINPFSPSDIPFQEAGNALGYLKLCGGFVGTQRLDLEHTKSCWLSALRHKARVLRHAEPGLLDAQRLRSFKKPNK</sequence>
<protein>
    <submittedName>
        <fullName evidence="2">Uncharacterized protein</fullName>
    </submittedName>
</protein>
<evidence type="ECO:0000313" key="2">
    <source>
        <dbReference type="EMBL" id="GBP08807.1"/>
    </source>
</evidence>
<comment type="caution">
    <text evidence="2">The sequence shown here is derived from an EMBL/GenBank/DDBJ whole genome shotgun (WGS) entry which is preliminary data.</text>
</comment>
<feature type="region of interest" description="Disordered" evidence="1">
    <location>
        <begin position="50"/>
        <end position="71"/>
    </location>
</feature>